<evidence type="ECO:0000256" key="1">
    <source>
        <dbReference type="SAM" id="MobiDB-lite"/>
    </source>
</evidence>
<dbReference type="EMBL" id="KQ992296">
    <property type="protein sequence ID" value="KZV50951.1"/>
    <property type="molecule type" value="Genomic_DNA"/>
</dbReference>
<feature type="region of interest" description="Disordered" evidence="1">
    <location>
        <begin position="73"/>
        <end position="94"/>
    </location>
</feature>
<name>A0A2Z7CV49_9LAMI</name>
<feature type="compositionally biased region" description="Pro residues" evidence="1">
    <location>
        <begin position="74"/>
        <end position="84"/>
    </location>
</feature>
<proteinExistence type="predicted"/>
<evidence type="ECO:0000313" key="2">
    <source>
        <dbReference type="EMBL" id="KZV50951.1"/>
    </source>
</evidence>
<keyword evidence="3" id="KW-1185">Reference proteome</keyword>
<protein>
    <submittedName>
        <fullName evidence="2">Uncharacterized protein</fullName>
    </submittedName>
</protein>
<accession>A0A2Z7CV49</accession>
<reference evidence="2 3" key="1">
    <citation type="journal article" date="2015" name="Proc. Natl. Acad. Sci. U.S.A.">
        <title>The resurrection genome of Boea hygrometrica: A blueprint for survival of dehydration.</title>
        <authorList>
            <person name="Xiao L."/>
            <person name="Yang G."/>
            <person name="Zhang L."/>
            <person name="Yang X."/>
            <person name="Zhao S."/>
            <person name="Ji Z."/>
            <person name="Zhou Q."/>
            <person name="Hu M."/>
            <person name="Wang Y."/>
            <person name="Chen M."/>
            <person name="Xu Y."/>
            <person name="Jin H."/>
            <person name="Xiao X."/>
            <person name="Hu G."/>
            <person name="Bao F."/>
            <person name="Hu Y."/>
            <person name="Wan P."/>
            <person name="Li L."/>
            <person name="Deng X."/>
            <person name="Kuang T."/>
            <person name="Xiang C."/>
            <person name="Zhu J.K."/>
            <person name="Oliver M.J."/>
            <person name="He Y."/>
        </authorList>
    </citation>
    <scope>NUCLEOTIDE SEQUENCE [LARGE SCALE GENOMIC DNA]</scope>
    <source>
        <strain evidence="3">cv. XS01</strain>
    </source>
</reference>
<sequence length="178" mass="19196">MGVRRCYPYTCPGSYYVGGYVCRKAVHVIDTCFLTTRNVIETLHDRRLTLTRLPTHLGSPGVGIGALSAAPPLLINPPPPPPPRAAGKSFPDNLDEENPSAQISSVLLVQADEGIPSPIVDLIDGSTATYRVLTVLGLQFLNLPLRPGNGIRIHRCANKYMEVAPVAIGLYLLRVMVG</sequence>
<evidence type="ECO:0000313" key="3">
    <source>
        <dbReference type="Proteomes" id="UP000250235"/>
    </source>
</evidence>
<organism evidence="2 3">
    <name type="scientific">Dorcoceras hygrometricum</name>
    <dbReference type="NCBI Taxonomy" id="472368"/>
    <lineage>
        <taxon>Eukaryota</taxon>
        <taxon>Viridiplantae</taxon>
        <taxon>Streptophyta</taxon>
        <taxon>Embryophyta</taxon>
        <taxon>Tracheophyta</taxon>
        <taxon>Spermatophyta</taxon>
        <taxon>Magnoliopsida</taxon>
        <taxon>eudicotyledons</taxon>
        <taxon>Gunneridae</taxon>
        <taxon>Pentapetalae</taxon>
        <taxon>asterids</taxon>
        <taxon>lamiids</taxon>
        <taxon>Lamiales</taxon>
        <taxon>Gesneriaceae</taxon>
        <taxon>Didymocarpoideae</taxon>
        <taxon>Trichosporeae</taxon>
        <taxon>Loxocarpinae</taxon>
        <taxon>Dorcoceras</taxon>
    </lineage>
</organism>
<dbReference type="AlphaFoldDB" id="A0A2Z7CV49"/>
<dbReference type="Proteomes" id="UP000250235">
    <property type="component" value="Unassembled WGS sequence"/>
</dbReference>
<gene>
    <name evidence="2" type="ORF">F511_19414</name>
</gene>